<dbReference type="Gene3D" id="1.10.10.470">
    <property type="entry name" value="Maltooligosyl trehalose synthase, domain 4"/>
    <property type="match status" value="1"/>
</dbReference>
<keyword evidence="3" id="KW-0413">Isomerase</keyword>
<organism evidence="3 4">
    <name type="scientific">Sorangium cellulosum</name>
    <name type="common">Polyangium cellulosum</name>
    <dbReference type="NCBI Taxonomy" id="56"/>
    <lineage>
        <taxon>Bacteria</taxon>
        <taxon>Pseudomonadati</taxon>
        <taxon>Myxococcota</taxon>
        <taxon>Polyangia</taxon>
        <taxon>Polyangiales</taxon>
        <taxon>Polyangiaceae</taxon>
        <taxon>Sorangium</taxon>
    </lineage>
</organism>
<name>A0A2L0EPU5_SORCE</name>
<dbReference type="OrthoDB" id="9761577at2"/>
<dbReference type="InterPro" id="IPR013797">
    <property type="entry name" value="Maltooligo_trehalose_synth_4"/>
</dbReference>
<dbReference type="NCBIfam" id="TIGR02401">
    <property type="entry name" value="trehalose_TreY"/>
    <property type="match status" value="1"/>
</dbReference>
<dbReference type="InterPro" id="IPR012767">
    <property type="entry name" value="Trehalose_TreY"/>
</dbReference>
<dbReference type="RefSeq" id="WP_104979439.1">
    <property type="nucleotide sequence ID" value="NZ_CP012673.1"/>
</dbReference>
<protein>
    <submittedName>
        <fullName evidence="3">Maltooligosyl trehalose synthase</fullName>
        <ecNumber evidence="3">5.4.99.15</ecNumber>
    </submittedName>
</protein>
<dbReference type="Gene3D" id="3.30.1590.10">
    <property type="entry name" value="Maltooligosyl trehalose synthase, domain 2"/>
    <property type="match status" value="1"/>
</dbReference>
<dbReference type="Gene3D" id="3.20.20.80">
    <property type="entry name" value="Glycosidases"/>
    <property type="match status" value="2"/>
</dbReference>
<dbReference type="CDD" id="cd11336">
    <property type="entry name" value="AmyAc_MTSase"/>
    <property type="match status" value="1"/>
</dbReference>
<dbReference type="InterPro" id="IPR006047">
    <property type="entry name" value="GH13_cat_dom"/>
</dbReference>
<feature type="compositionally biased region" description="Low complexity" evidence="1">
    <location>
        <begin position="1029"/>
        <end position="1047"/>
    </location>
</feature>
<feature type="domain" description="Glycosyl hydrolase family 13 catalytic" evidence="2">
    <location>
        <begin position="35"/>
        <end position="911"/>
    </location>
</feature>
<dbReference type="Proteomes" id="UP000238348">
    <property type="component" value="Chromosome"/>
</dbReference>
<accession>A0A2L0EPU5</accession>
<gene>
    <name evidence="3" type="ORF">SOCE26_027290</name>
</gene>
<dbReference type="SMART" id="SM00642">
    <property type="entry name" value="Aamy"/>
    <property type="match status" value="1"/>
</dbReference>
<evidence type="ECO:0000256" key="1">
    <source>
        <dbReference type="SAM" id="MobiDB-lite"/>
    </source>
</evidence>
<dbReference type="InterPro" id="IPR017853">
    <property type="entry name" value="GH"/>
</dbReference>
<dbReference type="EC" id="5.4.99.15" evidence="3"/>
<dbReference type="GO" id="GO:0005992">
    <property type="term" value="P:trehalose biosynthetic process"/>
    <property type="evidence" value="ECO:0007669"/>
    <property type="project" value="TreeGrafter"/>
</dbReference>
<dbReference type="PANTHER" id="PTHR10357:SF216">
    <property type="entry name" value="MALTOOLIGOSYL TREHALOSE SYNTHASE-RELATED"/>
    <property type="match status" value="1"/>
</dbReference>
<dbReference type="PANTHER" id="PTHR10357">
    <property type="entry name" value="ALPHA-AMYLASE FAMILY MEMBER"/>
    <property type="match status" value="1"/>
</dbReference>
<sequence length="1079" mass="119594">MTDTLTLEEQRTSGEAEGAGQEAAAARLVATACDGVAPRLPRATYRVQLNKDFTFEQARRVVAYLDALGVSDLYSSPFFKARPESLHGYDLVDHNALNPAIGSRDELDRLTDELAKHGMGLLLDFVPNHMGVGTSDNTWWNDVLENGPSSLYAPFFDIDWAPLKSELKQKVLLPVLGDHYGRVLERGELKIEYEGGAFVLRYFEHVFPVNPRTFGMIIGPLVPGLTGALGDEHDALLELQSILTGLRNLPPRTETHRGKVMERRREKEILKRRLAELVEETPEVAEAVREGIERINGKVGDPRSFDPLEALLEEQAYRLSFWRTAAEEINYRRFFDINELAAIKMENPAVFAEAHRLVFELCVRGQVTGLRIDHPDGLWDPIGYFENLQQGYLIERCRRQFLAEARGQEATPRSLQDVRRRASPGARFAKLEPAIRAALAERARAAGVDGADGARLERPLYVVVEKILARGETLPEAWPIHGTSGYDFTAAVGELFVDTSSERPMTEIYERFLGDEVDFDQLVYEKKKVILRTALASELNVLTHALNRLTERDRRVRDFTLGSLNEALREVIACFPVYRTYVNERTPEITAHDRGAINRAVALARRRNPTMEASIFAFVRAVLVLEGADLYREEDRHLFCDFVMKFQQLTGPVMAKGLEDTSFYIYNRLVSLNEVGGEPERYGASVATFHRGNAQRQAAWPHSMLATSTHDTKRSEDVRARISVLSELPSRWDEALGRAAEAAAPLKAEVEGRVAPDRNEEYLFYQTVLGSLPIDPLLDPSGPRAPEGDALAAYTGRLVDYMRKATKEAKVNTSWIDAQPEYDAAIEAFVRKALASPELLGALLPLARVVAYHGMWGSISQALLKLTSPGVPDIYQGNEMWDFSLVDPDNRRAVDYTSREEALADIRARLRGGGAPLARELCAEARDGRIKLFVTHVALELRRRHPALFGAEGAYAPRAAIGEREAHVVAFSRRAQADGRSVVVVAPRFSARLLGGECAPPIGKAWSGAFIDVEPGLYTDLFTGAEIEAAPSPSSPSAPRDAAGSPGSPEPRGGAVLPLERVLSDFPVALLLGAPQRGQ</sequence>
<dbReference type="AlphaFoldDB" id="A0A2L0EPU5"/>
<dbReference type="GO" id="GO:0047470">
    <property type="term" value="F:(1,4)-alpha-D-glucan 1-alpha-D-glucosylmutase activity"/>
    <property type="evidence" value="ECO:0007669"/>
    <property type="project" value="UniProtKB-EC"/>
</dbReference>
<dbReference type="GO" id="GO:0030980">
    <property type="term" value="P:alpha-glucan catabolic process"/>
    <property type="evidence" value="ECO:0007669"/>
    <property type="project" value="TreeGrafter"/>
</dbReference>
<dbReference type="EMBL" id="CP012673">
    <property type="protein sequence ID" value="AUX41319.1"/>
    <property type="molecule type" value="Genomic_DNA"/>
</dbReference>
<reference evidence="3 4" key="1">
    <citation type="submission" date="2015-09" db="EMBL/GenBank/DDBJ databases">
        <title>Sorangium comparison.</title>
        <authorList>
            <person name="Zaburannyi N."/>
            <person name="Bunk B."/>
            <person name="Overmann J."/>
            <person name="Mueller R."/>
        </authorList>
    </citation>
    <scope>NUCLEOTIDE SEQUENCE [LARGE SCALE GENOMIC DNA]</scope>
    <source>
        <strain evidence="3 4">So ce26</strain>
    </source>
</reference>
<dbReference type="Pfam" id="PF00128">
    <property type="entry name" value="Alpha-amylase"/>
    <property type="match status" value="1"/>
</dbReference>
<feature type="region of interest" description="Disordered" evidence="1">
    <location>
        <begin position="1028"/>
        <end position="1056"/>
    </location>
</feature>
<evidence type="ECO:0000313" key="4">
    <source>
        <dbReference type="Proteomes" id="UP000238348"/>
    </source>
</evidence>
<evidence type="ECO:0000259" key="2">
    <source>
        <dbReference type="SMART" id="SM00642"/>
    </source>
</evidence>
<evidence type="ECO:0000313" key="3">
    <source>
        <dbReference type="EMBL" id="AUX41319.1"/>
    </source>
</evidence>
<proteinExistence type="predicted"/>
<dbReference type="SUPFAM" id="SSF51445">
    <property type="entry name" value="(Trans)glycosidases"/>
    <property type="match status" value="1"/>
</dbReference>